<organism evidence="1 2">
    <name type="scientific">Tamaricihabitans halophyticus</name>
    <dbReference type="NCBI Taxonomy" id="1262583"/>
    <lineage>
        <taxon>Bacteria</taxon>
        <taxon>Bacillati</taxon>
        <taxon>Actinomycetota</taxon>
        <taxon>Actinomycetes</taxon>
        <taxon>Pseudonocardiales</taxon>
        <taxon>Pseudonocardiaceae</taxon>
        <taxon>Tamaricihabitans</taxon>
    </lineage>
</organism>
<reference evidence="1 2" key="1">
    <citation type="submission" date="2019-03" db="EMBL/GenBank/DDBJ databases">
        <title>Genomic Encyclopedia of Type Strains, Phase IV (KMG-IV): sequencing the most valuable type-strain genomes for metagenomic binning, comparative biology and taxonomic classification.</title>
        <authorList>
            <person name="Goeker M."/>
        </authorList>
    </citation>
    <scope>NUCLEOTIDE SEQUENCE [LARGE SCALE GENOMIC DNA]</scope>
    <source>
        <strain evidence="1 2">DSM 45765</strain>
    </source>
</reference>
<dbReference type="EMBL" id="SLXQ01000005">
    <property type="protein sequence ID" value="TCP53166.1"/>
    <property type="molecule type" value="Genomic_DNA"/>
</dbReference>
<dbReference type="Proteomes" id="UP000294911">
    <property type="component" value="Unassembled WGS sequence"/>
</dbReference>
<name>A0A4V6NRC6_9PSEU</name>
<gene>
    <name evidence="1" type="ORF">EV191_105230</name>
</gene>
<sequence>MRISRLSRRTTQRVGALLLGVALALGGQAIGLTAVAVPASGAGAAQCADEPTLPAGYDWRTLPNEISRTLLPTDWRSEPATPEPTLVLWDASKTVRVQLTTANQSGSAARTLLERHETNSAALDDYVLKRFDDAPKNGYQDTAEYEFTYRQGAQLEHQVVRGWQRGDQYIQVALIAPERHFEQFRIVAERAFELEIYG</sequence>
<evidence type="ECO:0000313" key="2">
    <source>
        <dbReference type="Proteomes" id="UP000294911"/>
    </source>
</evidence>
<dbReference type="AlphaFoldDB" id="A0A4V6NRC6"/>
<evidence type="ECO:0000313" key="1">
    <source>
        <dbReference type="EMBL" id="TCP53166.1"/>
    </source>
</evidence>
<dbReference type="RefSeq" id="WP_132877597.1">
    <property type="nucleotide sequence ID" value="NZ_SLXQ01000005.1"/>
</dbReference>
<protein>
    <submittedName>
        <fullName evidence="1">Uncharacterized protein</fullName>
    </submittedName>
</protein>
<accession>A0A4V6NRC6</accession>
<proteinExistence type="predicted"/>
<comment type="caution">
    <text evidence="1">The sequence shown here is derived from an EMBL/GenBank/DDBJ whole genome shotgun (WGS) entry which is preliminary data.</text>
</comment>
<keyword evidence="2" id="KW-1185">Reference proteome</keyword>